<dbReference type="EMBL" id="JAIWQS010000007">
    <property type="protein sequence ID" value="KAJ8760965.1"/>
    <property type="molecule type" value="Genomic_DNA"/>
</dbReference>
<evidence type="ECO:0000313" key="2">
    <source>
        <dbReference type="EMBL" id="KAJ8760965.1"/>
    </source>
</evidence>
<dbReference type="Proteomes" id="UP001159364">
    <property type="component" value="Linkage Group LG07"/>
</dbReference>
<sequence length="524" mass="58582">MGYKRPFKGLAFQEFPFKQARPLECSNKLTQSSEQVLYAHVPHKPNVSGDHGDNLPKFQRHEFEYGFNEMPCSVINFEVTAPCSSATNSCHHEDVRSSFAASSSLPSGQFDCDLVRHRILPFDTGKSSYFEHFFRKQVPLGPNHQATIPLWNSQKEGIGEDKRMGTCIIPMPDINSYLHYTNDIVCGQIDCDCLDEGSISCVQQHIKEAREKLLESLGQENFDKLGFHDMGEVVTSRWTGEEECVFRSVVYLYPISKGQNFWKHLLRLLPIRTTKDIVSYYFNVFILRRRAAQNRSNLMEIDSDDDELHKINPDSNIVPVCEEDEDSVIESLDQYDQAGQVDETLAEDNDIDDSDGDGDDDDCDVNPNMEDGSENSTGEDSGIDYASEALGMKSIDVSQLEPDYKHVDKSTGYFGEDFTIQDDSCISIEFQADKLNSSDPVGSGDGLQLGGVDSDHDKFLSAKLDGCGSGVDQVYFLDPCDTKVWDARFTSPIKGVDLQPTCNIIEEIFGQGASGKENDDDGIN</sequence>
<protein>
    <recommendedName>
        <fullName evidence="4">Myb-like domain-containing protein</fullName>
    </recommendedName>
</protein>
<gene>
    <name evidence="2" type="ORF">K2173_022003</name>
</gene>
<dbReference type="PANTHER" id="PTHR46872:SF5">
    <property type="entry name" value="MYB-LIKE DOMAIN-CONTAINING PROTEIN"/>
    <property type="match status" value="1"/>
</dbReference>
<evidence type="ECO:0000256" key="1">
    <source>
        <dbReference type="SAM" id="MobiDB-lite"/>
    </source>
</evidence>
<accession>A0AAV8T3W4</accession>
<reference evidence="2 3" key="1">
    <citation type="submission" date="2021-09" db="EMBL/GenBank/DDBJ databases">
        <title>Genomic insights and catalytic innovation underlie evolution of tropane alkaloids biosynthesis.</title>
        <authorList>
            <person name="Wang Y.-J."/>
            <person name="Tian T."/>
            <person name="Huang J.-P."/>
            <person name="Huang S.-X."/>
        </authorList>
    </citation>
    <scope>NUCLEOTIDE SEQUENCE [LARGE SCALE GENOMIC DNA]</scope>
    <source>
        <strain evidence="2">KIB-2018</strain>
        <tissue evidence="2">Leaf</tissue>
    </source>
</reference>
<dbReference type="AlphaFoldDB" id="A0AAV8T3W4"/>
<feature type="region of interest" description="Disordered" evidence="1">
    <location>
        <begin position="345"/>
        <end position="381"/>
    </location>
</feature>
<feature type="compositionally biased region" description="Acidic residues" evidence="1">
    <location>
        <begin position="345"/>
        <end position="364"/>
    </location>
</feature>
<keyword evidence="3" id="KW-1185">Reference proteome</keyword>
<organism evidence="2 3">
    <name type="scientific">Erythroxylum novogranatense</name>
    <dbReference type="NCBI Taxonomy" id="1862640"/>
    <lineage>
        <taxon>Eukaryota</taxon>
        <taxon>Viridiplantae</taxon>
        <taxon>Streptophyta</taxon>
        <taxon>Embryophyta</taxon>
        <taxon>Tracheophyta</taxon>
        <taxon>Spermatophyta</taxon>
        <taxon>Magnoliopsida</taxon>
        <taxon>eudicotyledons</taxon>
        <taxon>Gunneridae</taxon>
        <taxon>Pentapetalae</taxon>
        <taxon>rosids</taxon>
        <taxon>fabids</taxon>
        <taxon>Malpighiales</taxon>
        <taxon>Erythroxylaceae</taxon>
        <taxon>Erythroxylum</taxon>
    </lineage>
</organism>
<dbReference type="PANTHER" id="PTHR46872">
    <property type="entry name" value="DNA BINDING PROTEIN"/>
    <property type="match status" value="1"/>
</dbReference>
<name>A0AAV8T3W4_9ROSI</name>
<comment type="caution">
    <text evidence="2">The sequence shown here is derived from an EMBL/GenBank/DDBJ whole genome shotgun (WGS) entry which is preliminary data.</text>
</comment>
<dbReference type="InterPro" id="IPR001005">
    <property type="entry name" value="SANT/Myb"/>
</dbReference>
<proteinExistence type="predicted"/>
<dbReference type="CDD" id="cd00167">
    <property type="entry name" value="SANT"/>
    <property type="match status" value="1"/>
</dbReference>
<evidence type="ECO:0008006" key="4">
    <source>
        <dbReference type="Google" id="ProtNLM"/>
    </source>
</evidence>
<evidence type="ECO:0000313" key="3">
    <source>
        <dbReference type="Proteomes" id="UP001159364"/>
    </source>
</evidence>